<sequence length="395" mass="44456">MMKLESFKFLASFATLLLLVVGASYLQHGYPTTKTKLDWDGKRVTVASKRAGEPPVLAYWIHGSSGDGERIMRVLKASYHPRNQYLLLLDASSSSDERRNLALSVQSNPLFAVFNNVNVVGRSYAVNQMGGSGLAALLHASALLLKISTTWDWFITLGASDYPLMTQDDILHAFTLLPRDLNFIHFANNTSGSNENTERVKQVVVDPSIYNRKDSPIFYARETRDAPNTFKIVAGSPWVILSRSLVEFVVKGWDNFPRKLLMYMSNVASPLEFYFQTVICNSPSFQNTTVDNDLRYFMSKNESLEGLNYKMVGNFKKEDDHVLMQEVDKKILKRSGNGVVPGKWCFWRNDSRVDDDGNWDINSVEATPRGVKMGATLSRLATQTHIITCPTILNN</sequence>
<comment type="subcellular location">
    <subcellularLocation>
        <location evidence="1">Membrane</location>
        <topology evidence="1">Single-pass type II membrane protein</topology>
    </subcellularLocation>
</comment>
<dbReference type="AlphaFoldDB" id="A0A103XW26"/>
<dbReference type="EMBL" id="LEKV01003815">
    <property type="protein sequence ID" value="KVH97933.1"/>
    <property type="molecule type" value="Genomic_DNA"/>
</dbReference>
<dbReference type="PANTHER" id="PTHR45719:SF11">
    <property type="entry name" value="OS01G0121800 PROTEIN"/>
    <property type="match status" value="1"/>
</dbReference>
<keyword evidence="6" id="KW-0732">Signal</keyword>
<dbReference type="GO" id="GO:0015020">
    <property type="term" value="F:glucuronosyltransferase activity"/>
    <property type="evidence" value="ECO:0007669"/>
    <property type="project" value="InterPro"/>
</dbReference>
<evidence type="ECO:0000256" key="3">
    <source>
        <dbReference type="ARBA" id="ARBA00022679"/>
    </source>
</evidence>
<name>A0A103XW26_CYNCS</name>
<dbReference type="Gramene" id="KVH97933">
    <property type="protein sequence ID" value="KVH97933"/>
    <property type="gene ID" value="Ccrd_023891"/>
</dbReference>
<accession>A0A103XW26</accession>
<keyword evidence="3 7" id="KW-0808">Transferase</keyword>
<evidence type="ECO:0000256" key="1">
    <source>
        <dbReference type="ARBA" id="ARBA00004606"/>
    </source>
</evidence>
<feature type="chain" id="PRO_5007119148" evidence="6">
    <location>
        <begin position="27"/>
        <end position="395"/>
    </location>
</feature>
<dbReference type="OMA" id="MSANTPI"/>
<organism evidence="7 8">
    <name type="scientific">Cynara cardunculus var. scolymus</name>
    <name type="common">Globe artichoke</name>
    <name type="synonym">Cynara scolymus</name>
    <dbReference type="NCBI Taxonomy" id="59895"/>
    <lineage>
        <taxon>Eukaryota</taxon>
        <taxon>Viridiplantae</taxon>
        <taxon>Streptophyta</taxon>
        <taxon>Embryophyta</taxon>
        <taxon>Tracheophyta</taxon>
        <taxon>Spermatophyta</taxon>
        <taxon>Magnoliopsida</taxon>
        <taxon>eudicotyledons</taxon>
        <taxon>Gunneridae</taxon>
        <taxon>Pentapetalae</taxon>
        <taxon>asterids</taxon>
        <taxon>campanulids</taxon>
        <taxon>Asterales</taxon>
        <taxon>Asteraceae</taxon>
        <taxon>Carduoideae</taxon>
        <taxon>Cardueae</taxon>
        <taxon>Carduinae</taxon>
        <taxon>Cynara</taxon>
    </lineage>
</organism>
<dbReference type="PANTHER" id="PTHR45719">
    <property type="entry name" value="GLYCOSYLTRANSFERASE"/>
    <property type="match status" value="1"/>
</dbReference>
<evidence type="ECO:0000256" key="5">
    <source>
        <dbReference type="ARBA" id="ARBA00023180"/>
    </source>
</evidence>
<keyword evidence="2" id="KW-0328">Glycosyltransferase</keyword>
<reference evidence="7 8" key="1">
    <citation type="journal article" date="2016" name="Sci. Rep.">
        <title>The genome sequence of the outbreeding globe artichoke constructed de novo incorporating a phase-aware low-pass sequencing strategy of F1 progeny.</title>
        <authorList>
            <person name="Scaglione D."/>
            <person name="Reyes-Chin-Wo S."/>
            <person name="Acquadro A."/>
            <person name="Froenicke L."/>
            <person name="Portis E."/>
            <person name="Beitel C."/>
            <person name="Tirone M."/>
            <person name="Mauro R."/>
            <person name="Lo Monaco A."/>
            <person name="Mauromicale G."/>
            <person name="Faccioli P."/>
            <person name="Cattivelli L."/>
            <person name="Rieseberg L."/>
            <person name="Michelmore R."/>
            <person name="Lanteri S."/>
        </authorList>
    </citation>
    <scope>NUCLEOTIDE SEQUENCE [LARGE SCALE GENOMIC DNA]</scope>
    <source>
        <strain evidence="7">2C</strain>
    </source>
</reference>
<dbReference type="OrthoDB" id="2019572at2759"/>
<evidence type="ECO:0000313" key="8">
    <source>
        <dbReference type="Proteomes" id="UP000243975"/>
    </source>
</evidence>
<comment type="caution">
    <text evidence="7">The sequence shown here is derived from an EMBL/GenBank/DDBJ whole genome shotgun (WGS) entry which is preliminary data.</text>
</comment>
<dbReference type="Pfam" id="PF02485">
    <property type="entry name" value="Branch"/>
    <property type="match status" value="1"/>
</dbReference>
<keyword evidence="8" id="KW-1185">Reference proteome</keyword>
<evidence type="ECO:0000256" key="4">
    <source>
        <dbReference type="ARBA" id="ARBA00023136"/>
    </source>
</evidence>
<evidence type="ECO:0000256" key="2">
    <source>
        <dbReference type="ARBA" id="ARBA00022676"/>
    </source>
</evidence>
<protein>
    <submittedName>
        <fullName evidence="7">Glycosyl transferase, family 14</fullName>
    </submittedName>
</protein>
<keyword evidence="4" id="KW-0472">Membrane</keyword>
<evidence type="ECO:0000313" key="7">
    <source>
        <dbReference type="EMBL" id="KVH97933.1"/>
    </source>
</evidence>
<keyword evidence="5" id="KW-0325">Glycoprotein</keyword>
<dbReference type="GO" id="GO:0016020">
    <property type="term" value="C:membrane"/>
    <property type="evidence" value="ECO:0007669"/>
    <property type="project" value="UniProtKB-SubCell"/>
</dbReference>
<proteinExistence type="predicted"/>
<gene>
    <name evidence="7" type="ORF">Ccrd_023891</name>
</gene>
<evidence type="ECO:0000256" key="6">
    <source>
        <dbReference type="SAM" id="SignalP"/>
    </source>
</evidence>
<dbReference type="InterPro" id="IPR003406">
    <property type="entry name" value="Glyco_trans_14"/>
</dbReference>
<feature type="signal peptide" evidence="6">
    <location>
        <begin position="1"/>
        <end position="26"/>
    </location>
</feature>
<dbReference type="Proteomes" id="UP000243975">
    <property type="component" value="Unassembled WGS sequence"/>
</dbReference>
<dbReference type="InterPro" id="IPR044610">
    <property type="entry name" value="GLCAT14A/B/C"/>
</dbReference>